<protein>
    <submittedName>
        <fullName evidence="3">Nucleic-acid-binding protein from transposon X-element</fullName>
    </submittedName>
</protein>
<dbReference type="EMBL" id="BGZK01001104">
    <property type="protein sequence ID" value="GBP71318.1"/>
    <property type="molecule type" value="Genomic_DNA"/>
</dbReference>
<evidence type="ECO:0000313" key="4">
    <source>
        <dbReference type="Proteomes" id="UP000299102"/>
    </source>
</evidence>
<reference evidence="3 4" key="1">
    <citation type="journal article" date="2019" name="Commun. Biol.">
        <title>The bagworm genome reveals a unique fibroin gene that provides high tensile strength.</title>
        <authorList>
            <person name="Kono N."/>
            <person name="Nakamura H."/>
            <person name="Ohtoshi R."/>
            <person name="Tomita M."/>
            <person name="Numata K."/>
            <person name="Arakawa K."/>
        </authorList>
    </citation>
    <scope>NUCLEOTIDE SEQUENCE [LARGE SCALE GENOMIC DNA]</scope>
</reference>
<evidence type="ECO:0000259" key="2">
    <source>
        <dbReference type="SMART" id="SM00596"/>
    </source>
</evidence>
<dbReference type="PANTHER" id="PTHR33273">
    <property type="entry name" value="DOMAIN-CONTAINING PROTEIN, PUTATIVE-RELATED"/>
    <property type="match status" value="1"/>
</dbReference>
<dbReference type="Pfam" id="PF07530">
    <property type="entry name" value="PRE_C2HC"/>
    <property type="match status" value="1"/>
</dbReference>
<name>A0A4C1Y5X4_EUMVA</name>
<accession>A0A4C1Y5X4</accession>
<dbReference type="STRING" id="151549.A0A4C1Y5X4"/>
<dbReference type="PANTHER" id="PTHR33273:SF2">
    <property type="entry name" value="ENDONUCLEASE_EXONUCLEASE_PHOSPHATASE DOMAIN-CONTAINING PROTEIN"/>
    <property type="match status" value="1"/>
</dbReference>
<keyword evidence="4" id="KW-1185">Reference proteome</keyword>
<feature type="region of interest" description="Disordered" evidence="1">
    <location>
        <begin position="170"/>
        <end position="201"/>
    </location>
</feature>
<dbReference type="Proteomes" id="UP000299102">
    <property type="component" value="Unassembled WGS sequence"/>
</dbReference>
<gene>
    <name evidence="3" type="primary">ORF1</name>
    <name evidence="3" type="ORF">EVAR_57702_1</name>
</gene>
<dbReference type="AlphaFoldDB" id="A0A4C1Y5X4"/>
<dbReference type="SMART" id="SM00596">
    <property type="entry name" value="PRE_C2HC"/>
    <property type="match status" value="1"/>
</dbReference>
<dbReference type="OrthoDB" id="8123886at2759"/>
<evidence type="ECO:0000256" key="1">
    <source>
        <dbReference type="SAM" id="MobiDB-lite"/>
    </source>
</evidence>
<organism evidence="3 4">
    <name type="scientific">Eumeta variegata</name>
    <name type="common">Bagworm moth</name>
    <name type="synonym">Eumeta japonica</name>
    <dbReference type="NCBI Taxonomy" id="151549"/>
    <lineage>
        <taxon>Eukaryota</taxon>
        <taxon>Metazoa</taxon>
        <taxon>Ecdysozoa</taxon>
        <taxon>Arthropoda</taxon>
        <taxon>Hexapoda</taxon>
        <taxon>Insecta</taxon>
        <taxon>Pterygota</taxon>
        <taxon>Neoptera</taxon>
        <taxon>Endopterygota</taxon>
        <taxon>Lepidoptera</taxon>
        <taxon>Glossata</taxon>
        <taxon>Ditrysia</taxon>
        <taxon>Tineoidea</taxon>
        <taxon>Psychidae</taxon>
        <taxon>Oiketicinae</taxon>
        <taxon>Eumeta</taxon>
    </lineage>
</organism>
<sequence length="201" mass="22353">MENKVQFHTYVLDEERKLKVVIRGVPKDIETDDIKSDLVNKGFPVFAVYRITGRDGSSTGLVLAVLPKTDEARAISRNLSKVCGLSGIRVEAPHKRGMPGQCHRCQRYGHASANCHVQSRCVKCFVLHWTSECSRSKDSGDKPACVNCGQEHTANCEGCPKASKVVFKPTNRIDKKQFNNKKATPARDTSNPPPLRHEKIP</sequence>
<comment type="caution">
    <text evidence="3">The sequence shown here is derived from an EMBL/GenBank/DDBJ whole genome shotgun (WGS) entry which is preliminary data.</text>
</comment>
<feature type="domain" description="Pre-C2HC" evidence="2">
    <location>
        <begin position="31"/>
        <end position="100"/>
    </location>
</feature>
<evidence type="ECO:0000313" key="3">
    <source>
        <dbReference type="EMBL" id="GBP71318.1"/>
    </source>
</evidence>
<dbReference type="InterPro" id="IPR006579">
    <property type="entry name" value="Pre_C2HC_dom"/>
</dbReference>
<proteinExistence type="predicted"/>